<evidence type="ECO:0000313" key="13">
    <source>
        <dbReference type="EMBL" id="GFE54519.1"/>
    </source>
</evidence>
<accession>A0A9W5TED6</accession>
<comment type="function">
    <text evidence="10">The coatomer is a cytosolic protein complex that binds to dilysine motifs and reversibly associates with Golgi non-clathrin-coated vesicles, which further mediate biosynthetic protein transport from the ER, via the Golgi up to the trans Golgi network. Coatomer complex is required for budding from Golgi membranes, and is essential for the retrograde Golgi-to-ER transport of dilysine-tagged proteins.</text>
</comment>
<comment type="caution">
    <text evidence="13">The sequence shown here is derived from an EMBL/GenBank/DDBJ whole genome shotgun (WGS) entry which is preliminary data.</text>
</comment>
<evidence type="ECO:0000256" key="1">
    <source>
        <dbReference type="ARBA" id="ARBA00010516"/>
    </source>
</evidence>
<dbReference type="Pfam" id="PF00928">
    <property type="entry name" value="Adap_comp_sub"/>
    <property type="match status" value="1"/>
</dbReference>
<dbReference type="EMBL" id="BLIY01000016">
    <property type="protein sequence ID" value="GFE54519.1"/>
    <property type="molecule type" value="Genomic_DNA"/>
</dbReference>
<name>A0A9W5TED6_BABOV</name>
<comment type="subunit">
    <text evidence="2 10">Oligomeric complex that consists of at least the alpha, beta, beta', gamma, delta, epsilon and zeta subunits.</text>
</comment>
<keyword evidence="14" id="KW-1185">Reference proteome</keyword>
<dbReference type="InterPro" id="IPR036168">
    <property type="entry name" value="AP2_Mu_C_sf"/>
</dbReference>
<feature type="domain" description="MHD" evidence="12">
    <location>
        <begin position="249"/>
        <end position="482"/>
    </location>
</feature>
<dbReference type="GO" id="GO:0051645">
    <property type="term" value="P:Golgi localization"/>
    <property type="evidence" value="ECO:0007669"/>
    <property type="project" value="TreeGrafter"/>
</dbReference>
<keyword evidence="7 10" id="KW-0333">Golgi apparatus</keyword>
<evidence type="ECO:0000256" key="10">
    <source>
        <dbReference type="RuleBase" id="RU364018"/>
    </source>
</evidence>
<dbReference type="InterPro" id="IPR028565">
    <property type="entry name" value="MHD"/>
</dbReference>
<dbReference type="CDD" id="cd14830">
    <property type="entry name" value="Delta_COP_N"/>
    <property type="match status" value="1"/>
</dbReference>
<dbReference type="PANTHER" id="PTHR10121:SF0">
    <property type="entry name" value="COATOMER SUBUNIT DELTA"/>
    <property type="match status" value="1"/>
</dbReference>
<comment type="subcellular location">
    <subcellularLocation>
        <location evidence="10 11">Cytoplasm</location>
    </subcellularLocation>
    <subcellularLocation>
        <location evidence="10 11">Cytoplasmic vesicle</location>
        <location evidence="10 11">COPI-coated vesicle membrane</location>
        <topology evidence="10 11">Peripheral membrane protein</topology>
        <orientation evidence="10 11">Cytoplasmic side</orientation>
    </subcellularLocation>
    <subcellularLocation>
        <location evidence="10 11">Golgi apparatus membrane</location>
        <topology evidence="10 11">Peripheral membrane protein</topology>
        <orientation evidence="10 11">Cytoplasmic side</orientation>
    </subcellularLocation>
</comment>
<keyword evidence="8 10" id="KW-0472">Membrane</keyword>
<dbReference type="AlphaFoldDB" id="A0A9W5TED6"/>
<evidence type="ECO:0000256" key="3">
    <source>
        <dbReference type="ARBA" id="ARBA00022448"/>
    </source>
</evidence>
<dbReference type="PROSITE" id="PS51072">
    <property type="entry name" value="MHD"/>
    <property type="match status" value="1"/>
</dbReference>
<sequence>MTIISTGVASKKRVLLSRQHSEMKKADLDMALSNFNRMVEKQDGDHTFVETEENRFVYQPVDDYYVFVMTTLDSNIVRDVGLVKTLAEVVQTVVQTDVAEGLQDNLFELIFYMDELITNKQPEDLTFDQIKEYILMDSQEEKKHNMIQTSKEKEEKERRKQIAAKLEKRKQLDHTFVDTVAETELFSTRPAVDQGVAPVVTDGSLSSGMKLSINRIKTSASPLGLHAMRHVSTIKADKDEESMNILDAEAPAVLQVIEMCSGSVHLEGDIDAINVQGELVLTVFEDMARLTAFEFSANPDIKMRFHPLVDKNTASKNVVELQNTQMHKIGHSTSLVKWRHKTTEESFFPLVVSCWPNTNAGQTLVTVEIQNSSDTLLERVNFQIIKSRYNQITVESYELGNVEHNADSVNWIIESFESQQTGRFEFTSKGDLNSILPFTLVAKSATSVAQIKVLRCYDKNSGEFVDHVVKTQTSFSMTIGSEGT</sequence>
<keyword evidence="4 10" id="KW-0963">Cytoplasm</keyword>
<dbReference type="InterPro" id="IPR027059">
    <property type="entry name" value="Coatomer_dsu"/>
</dbReference>
<keyword evidence="3 10" id="KW-0813">Transport</keyword>
<reference evidence="13" key="1">
    <citation type="submission" date="2019-12" db="EMBL/GenBank/DDBJ databases">
        <title>Genome sequence of Babesia ovis.</title>
        <authorList>
            <person name="Yamagishi J."/>
            <person name="Sevinc F."/>
            <person name="Xuan X."/>
        </authorList>
    </citation>
    <scope>NUCLEOTIDE SEQUENCE</scope>
    <source>
        <strain evidence="13">Selcuk</strain>
    </source>
</reference>
<dbReference type="GO" id="GO:0015031">
    <property type="term" value="P:protein transport"/>
    <property type="evidence" value="ECO:0007669"/>
    <property type="project" value="UniProtKB-KW"/>
</dbReference>
<dbReference type="Gene3D" id="3.30.450.60">
    <property type="match status" value="1"/>
</dbReference>
<keyword evidence="5 10" id="KW-0931">ER-Golgi transport</keyword>
<dbReference type="CDD" id="cd09254">
    <property type="entry name" value="AP_delta-COPI_MHD"/>
    <property type="match status" value="1"/>
</dbReference>
<dbReference type="PANTHER" id="PTHR10121">
    <property type="entry name" value="COATOMER SUBUNIT DELTA"/>
    <property type="match status" value="1"/>
</dbReference>
<evidence type="ECO:0000256" key="9">
    <source>
        <dbReference type="ARBA" id="ARBA00023329"/>
    </source>
</evidence>
<comment type="similarity">
    <text evidence="1 10">Belongs to the adaptor complexes medium subunit family. Delta-COP subfamily.</text>
</comment>
<organism evidence="13 14">
    <name type="scientific">Babesia ovis</name>
    <dbReference type="NCBI Taxonomy" id="5869"/>
    <lineage>
        <taxon>Eukaryota</taxon>
        <taxon>Sar</taxon>
        <taxon>Alveolata</taxon>
        <taxon>Apicomplexa</taxon>
        <taxon>Aconoidasida</taxon>
        <taxon>Piroplasmida</taxon>
        <taxon>Babesiidae</taxon>
        <taxon>Babesia</taxon>
    </lineage>
</organism>
<evidence type="ECO:0000313" key="14">
    <source>
        <dbReference type="Proteomes" id="UP001057455"/>
    </source>
</evidence>
<evidence type="ECO:0000256" key="6">
    <source>
        <dbReference type="ARBA" id="ARBA00022927"/>
    </source>
</evidence>
<dbReference type="GO" id="GO:0030126">
    <property type="term" value="C:COPI vesicle coat"/>
    <property type="evidence" value="ECO:0007669"/>
    <property type="project" value="UniProtKB-UniRule"/>
</dbReference>
<dbReference type="FunFam" id="3.30.450.60:FF:000003">
    <property type="entry name" value="Coatomer subunit delta"/>
    <property type="match status" value="1"/>
</dbReference>
<protein>
    <recommendedName>
        <fullName evidence="10">Coatomer subunit delta</fullName>
    </recommendedName>
</protein>
<dbReference type="Proteomes" id="UP001057455">
    <property type="component" value="Unassembled WGS sequence"/>
</dbReference>
<evidence type="ECO:0000256" key="4">
    <source>
        <dbReference type="ARBA" id="ARBA00022490"/>
    </source>
</evidence>
<evidence type="ECO:0000256" key="8">
    <source>
        <dbReference type="ARBA" id="ARBA00023136"/>
    </source>
</evidence>
<keyword evidence="9 10" id="KW-0968">Cytoplasmic vesicle</keyword>
<dbReference type="GO" id="GO:0006888">
    <property type="term" value="P:endoplasmic reticulum to Golgi vesicle-mediated transport"/>
    <property type="evidence" value="ECO:0007669"/>
    <property type="project" value="TreeGrafter"/>
</dbReference>
<dbReference type="OrthoDB" id="10266042at2759"/>
<keyword evidence="6 10" id="KW-0653">Protein transport</keyword>
<evidence type="ECO:0000256" key="7">
    <source>
        <dbReference type="ARBA" id="ARBA00023034"/>
    </source>
</evidence>
<dbReference type="SUPFAM" id="SSF49447">
    <property type="entry name" value="Second domain of Mu2 adaptin subunit (ap50) of ap2 adaptor"/>
    <property type="match status" value="1"/>
</dbReference>
<evidence type="ECO:0000259" key="12">
    <source>
        <dbReference type="PROSITE" id="PS51072"/>
    </source>
</evidence>
<gene>
    <name evidence="13" type="ORF">BaOVIS_019230</name>
</gene>
<evidence type="ECO:0000256" key="11">
    <source>
        <dbReference type="RuleBase" id="RU366052"/>
    </source>
</evidence>
<dbReference type="SUPFAM" id="SSF64356">
    <property type="entry name" value="SNARE-like"/>
    <property type="match status" value="1"/>
</dbReference>
<evidence type="ECO:0000256" key="5">
    <source>
        <dbReference type="ARBA" id="ARBA00022892"/>
    </source>
</evidence>
<dbReference type="GO" id="GO:0006890">
    <property type="term" value="P:retrograde vesicle-mediated transport, Golgi to endoplasmic reticulum"/>
    <property type="evidence" value="ECO:0007669"/>
    <property type="project" value="UniProtKB-UniRule"/>
</dbReference>
<dbReference type="InterPro" id="IPR011012">
    <property type="entry name" value="Longin-like_dom_sf"/>
</dbReference>
<evidence type="ECO:0000256" key="2">
    <source>
        <dbReference type="ARBA" id="ARBA00011775"/>
    </source>
</evidence>
<dbReference type="GO" id="GO:0000139">
    <property type="term" value="C:Golgi membrane"/>
    <property type="evidence" value="ECO:0007669"/>
    <property type="project" value="UniProtKB-SubCell"/>
</dbReference>
<proteinExistence type="inferred from homology"/>